<feature type="compositionally biased region" description="Basic and acidic residues" evidence="1">
    <location>
        <begin position="213"/>
        <end position="224"/>
    </location>
</feature>
<accession>A0A2A3YMZ1</accession>
<protein>
    <submittedName>
        <fullName evidence="3">Uncharacterized protein</fullName>
    </submittedName>
</protein>
<dbReference type="RefSeq" id="WP_096196414.1">
    <property type="nucleotide sequence ID" value="NZ_JBQQGT010000018.1"/>
</dbReference>
<feature type="compositionally biased region" description="Basic and acidic residues" evidence="1">
    <location>
        <begin position="176"/>
        <end position="185"/>
    </location>
</feature>
<keyword evidence="2" id="KW-0812">Transmembrane</keyword>
<feature type="transmembrane region" description="Helical" evidence="2">
    <location>
        <begin position="58"/>
        <end position="80"/>
    </location>
</feature>
<name>A0A2A3YMZ1_9MICO</name>
<reference evidence="3 4" key="1">
    <citation type="journal article" date="2017" name="Elife">
        <title>Extensive horizontal gene transfer in cheese-associated bacteria.</title>
        <authorList>
            <person name="Bonham K.S."/>
            <person name="Wolfe B.E."/>
            <person name="Dutton R.J."/>
        </authorList>
    </citation>
    <scope>NUCLEOTIDE SEQUENCE [LARGE SCALE GENOMIC DNA]</scope>
    <source>
        <strain evidence="3 4">341_9</strain>
    </source>
</reference>
<feature type="transmembrane region" description="Helical" evidence="2">
    <location>
        <begin position="20"/>
        <end position="46"/>
    </location>
</feature>
<keyword evidence="2" id="KW-0472">Membrane</keyword>
<dbReference type="EMBL" id="NRGR01000005">
    <property type="protein sequence ID" value="PCC40658.1"/>
    <property type="molecule type" value="Genomic_DNA"/>
</dbReference>
<keyword evidence="2" id="KW-1133">Transmembrane helix</keyword>
<evidence type="ECO:0000256" key="1">
    <source>
        <dbReference type="SAM" id="MobiDB-lite"/>
    </source>
</evidence>
<evidence type="ECO:0000313" key="3">
    <source>
        <dbReference type="EMBL" id="PCC40658.1"/>
    </source>
</evidence>
<feature type="compositionally biased region" description="Low complexity" evidence="1">
    <location>
        <begin position="197"/>
        <end position="206"/>
    </location>
</feature>
<proteinExistence type="predicted"/>
<evidence type="ECO:0000256" key="2">
    <source>
        <dbReference type="SAM" id="Phobius"/>
    </source>
</evidence>
<dbReference type="AlphaFoldDB" id="A0A2A3YMZ1"/>
<feature type="transmembrane region" description="Helical" evidence="2">
    <location>
        <begin position="92"/>
        <end position="117"/>
    </location>
</feature>
<feature type="compositionally biased region" description="Polar residues" evidence="1">
    <location>
        <begin position="252"/>
        <end position="263"/>
    </location>
</feature>
<feature type="compositionally biased region" description="Basic and acidic residues" evidence="1">
    <location>
        <begin position="239"/>
        <end position="250"/>
    </location>
</feature>
<sequence>MTPFSDTAEQPTPGPVLVGVAMLGLTTLLSLPSPFFTGLLLAPVFGATAVLGYRRVRWAGFVGLGASAFALLTALIAAIVSTSQATAGSTLLAALGALLVGLCALAGGVGSGVLVIYRNHLAGSRRRTSFSPQQPPSTYESASASEREFPPSPVDGAAQRVPPQTPSDEAQADAASQRRDEDLRRVGRAAATGARALARGGAAAWGSQRRRAAAREERAAREAAARGPAYFSTQAMATRKREREDAEIRKAQLSQAYRYNNRR</sequence>
<dbReference type="Proteomes" id="UP000218598">
    <property type="component" value="Unassembled WGS sequence"/>
</dbReference>
<feature type="region of interest" description="Disordered" evidence="1">
    <location>
        <begin position="197"/>
        <end position="263"/>
    </location>
</feature>
<feature type="region of interest" description="Disordered" evidence="1">
    <location>
        <begin position="126"/>
        <end position="185"/>
    </location>
</feature>
<keyword evidence="4" id="KW-1185">Reference proteome</keyword>
<comment type="caution">
    <text evidence="3">The sequence shown here is derived from an EMBL/GenBank/DDBJ whole genome shotgun (WGS) entry which is preliminary data.</text>
</comment>
<feature type="compositionally biased region" description="Polar residues" evidence="1">
    <location>
        <begin position="129"/>
        <end position="144"/>
    </location>
</feature>
<gene>
    <name evidence="3" type="ORF">CIK66_02495</name>
</gene>
<organism evidence="3 4">
    <name type="scientific">Brachybacterium alimentarium</name>
    <dbReference type="NCBI Taxonomy" id="47845"/>
    <lineage>
        <taxon>Bacteria</taxon>
        <taxon>Bacillati</taxon>
        <taxon>Actinomycetota</taxon>
        <taxon>Actinomycetes</taxon>
        <taxon>Micrococcales</taxon>
        <taxon>Dermabacteraceae</taxon>
        <taxon>Brachybacterium</taxon>
    </lineage>
</organism>
<evidence type="ECO:0000313" key="4">
    <source>
        <dbReference type="Proteomes" id="UP000218598"/>
    </source>
</evidence>